<organism evidence="1">
    <name type="scientific">Arundo donax</name>
    <name type="common">Giant reed</name>
    <name type="synonym">Donax arundinaceus</name>
    <dbReference type="NCBI Taxonomy" id="35708"/>
    <lineage>
        <taxon>Eukaryota</taxon>
        <taxon>Viridiplantae</taxon>
        <taxon>Streptophyta</taxon>
        <taxon>Embryophyta</taxon>
        <taxon>Tracheophyta</taxon>
        <taxon>Spermatophyta</taxon>
        <taxon>Magnoliopsida</taxon>
        <taxon>Liliopsida</taxon>
        <taxon>Poales</taxon>
        <taxon>Poaceae</taxon>
        <taxon>PACMAD clade</taxon>
        <taxon>Arundinoideae</taxon>
        <taxon>Arundineae</taxon>
        <taxon>Arundo</taxon>
    </lineage>
</organism>
<name>A0A0A9GVF5_ARUDO</name>
<reference evidence="1" key="2">
    <citation type="journal article" date="2015" name="Data Brief">
        <title>Shoot transcriptome of the giant reed, Arundo donax.</title>
        <authorList>
            <person name="Barrero R.A."/>
            <person name="Guerrero F.D."/>
            <person name="Moolhuijzen P."/>
            <person name="Goolsby J.A."/>
            <person name="Tidwell J."/>
            <person name="Bellgard S.E."/>
            <person name="Bellgard M.I."/>
        </authorList>
    </citation>
    <scope>NUCLEOTIDE SEQUENCE</scope>
    <source>
        <tissue evidence="1">Shoot tissue taken approximately 20 cm above the soil surface</tissue>
    </source>
</reference>
<accession>A0A0A9GVF5</accession>
<sequence>MVIPYILLSMSIAVLFLLSHSCVLKGRVKTFG</sequence>
<proteinExistence type="predicted"/>
<dbReference type="AlphaFoldDB" id="A0A0A9GVF5"/>
<dbReference type="EMBL" id="GBRH01171355">
    <property type="protein sequence ID" value="JAE26541.1"/>
    <property type="molecule type" value="Transcribed_RNA"/>
</dbReference>
<reference evidence="1" key="1">
    <citation type="submission" date="2014-09" db="EMBL/GenBank/DDBJ databases">
        <authorList>
            <person name="Magalhaes I.L.F."/>
            <person name="Oliveira U."/>
            <person name="Santos F.R."/>
            <person name="Vidigal T.H.D.A."/>
            <person name="Brescovit A.D."/>
            <person name="Santos A.J."/>
        </authorList>
    </citation>
    <scope>NUCLEOTIDE SEQUENCE</scope>
    <source>
        <tissue evidence="1">Shoot tissue taken approximately 20 cm above the soil surface</tissue>
    </source>
</reference>
<protein>
    <submittedName>
        <fullName evidence="1">Uncharacterized protein</fullName>
    </submittedName>
</protein>
<evidence type="ECO:0000313" key="1">
    <source>
        <dbReference type="EMBL" id="JAE26541.1"/>
    </source>
</evidence>